<dbReference type="OrthoDB" id="787137at2759"/>
<dbReference type="Pfam" id="PF08624">
    <property type="entry name" value="CRC_subunit"/>
    <property type="match status" value="1"/>
</dbReference>
<proteinExistence type="predicted"/>
<dbReference type="InterPro" id="IPR011011">
    <property type="entry name" value="Znf_FYVE_PHD"/>
</dbReference>
<feature type="region of interest" description="Disordered" evidence="10">
    <location>
        <begin position="21"/>
        <end position="170"/>
    </location>
</feature>
<dbReference type="EMBL" id="CAJVPV010003864">
    <property type="protein sequence ID" value="CAG8561548.1"/>
    <property type="molecule type" value="Genomic_DNA"/>
</dbReference>
<gene>
    <name evidence="12" type="ORF">AMORRO_LOCUS6043</name>
</gene>
<comment type="caution">
    <text evidence="12">The sequence shown here is derived from an EMBL/GenBank/DDBJ whole genome shotgun (WGS) entry which is preliminary data.</text>
</comment>
<dbReference type="InterPro" id="IPR019787">
    <property type="entry name" value="Znf_PHD-finger"/>
</dbReference>
<reference evidence="12" key="1">
    <citation type="submission" date="2021-06" db="EMBL/GenBank/DDBJ databases">
        <authorList>
            <person name="Kallberg Y."/>
            <person name="Tangrot J."/>
            <person name="Rosling A."/>
        </authorList>
    </citation>
    <scope>NUCLEOTIDE SEQUENCE</scope>
    <source>
        <strain evidence="12">CL551</strain>
    </source>
</reference>
<keyword evidence="4 9" id="KW-0863">Zinc-finger</keyword>
<keyword evidence="6" id="KW-0805">Transcription regulation</keyword>
<evidence type="ECO:0000256" key="7">
    <source>
        <dbReference type="ARBA" id="ARBA00023163"/>
    </source>
</evidence>
<evidence type="ECO:0000313" key="12">
    <source>
        <dbReference type="EMBL" id="CAG8561548.1"/>
    </source>
</evidence>
<organism evidence="12 13">
    <name type="scientific">Acaulospora morrowiae</name>
    <dbReference type="NCBI Taxonomy" id="94023"/>
    <lineage>
        <taxon>Eukaryota</taxon>
        <taxon>Fungi</taxon>
        <taxon>Fungi incertae sedis</taxon>
        <taxon>Mucoromycota</taxon>
        <taxon>Glomeromycotina</taxon>
        <taxon>Glomeromycetes</taxon>
        <taxon>Diversisporales</taxon>
        <taxon>Acaulosporaceae</taxon>
        <taxon>Acaulospora</taxon>
    </lineage>
</organism>
<dbReference type="PANTHER" id="PTHR45888:SF4">
    <property type="entry name" value="PHD FINGER PROTEIN 10"/>
    <property type="match status" value="1"/>
</dbReference>
<dbReference type="PANTHER" id="PTHR45888">
    <property type="entry name" value="HL01030P-RELATED"/>
    <property type="match status" value="1"/>
</dbReference>
<keyword evidence="3" id="KW-0677">Repeat</keyword>
<name>A0A9N9BD08_9GLOM</name>
<feature type="compositionally biased region" description="Acidic residues" evidence="10">
    <location>
        <begin position="72"/>
        <end position="85"/>
    </location>
</feature>
<dbReference type="Proteomes" id="UP000789342">
    <property type="component" value="Unassembled WGS sequence"/>
</dbReference>
<feature type="domain" description="PHD-type" evidence="11">
    <location>
        <begin position="648"/>
        <end position="715"/>
    </location>
</feature>
<keyword evidence="8" id="KW-0539">Nucleus</keyword>
<evidence type="ECO:0000256" key="3">
    <source>
        <dbReference type="ARBA" id="ARBA00022737"/>
    </source>
</evidence>
<dbReference type="InterPro" id="IPR001965">
    <property type="entry name" value="Znf_PHD"/>
</dbReference>
<dbReference type="InterPro" id="IPR013083">
    <property type="entry name" value="Znf_RING/FYVE/PHD"/>
</dbReference>
<evidence type="ECO:0000256" key="4">
    <source>
        <dbReference type="ARBA" id="ARBA00022771"/>
    </source>
</evidence>
<feature type="domain" description="PHD-type" evidence="11">
    <location>
        <begin position="712"/>
        <end position="762"/>
    </location>
</feature>
<dbReference type="SUPFAM" id="SSF57903">
    <property type="entry name" value="FYVE/PHD zinc finger"/>
    <property type="match status" value="2"/>
</dbReference>
<evidence type="ECO:0000256" key="5">
    <source>
        <dbReference type="ARBA" id="ARBA00022833"/>
    </source>
</evidence>
<protein>
    <submittedName>
        <fullName evidence="12">5297_t:CDS:1</fullName>
    </submittedName>
</protein>
<evidence type="ECO:0000256" key="9">
    <source>
        <dbReference type="PROSITE-ProRule" id="PRU00146"/>
    </source>
</evidence>
<keyword evidence="5" id="KW-0862">Zinc</keyword>
<dbReference type="GO" id="GO:0005634">
    <property type="term" value="C:nucleus"/>
    <property type="evidence" value="ECO:0007669"/>
    <property type="project" value="UniProtKB-SubCell"/>
</dbReference>
<keyword evidence="2" id="KW-0479">Metal-binding</keyword>
<evidence type="ECO:0000256" key="2">
    <source>
        <dbReference type="ARBA" id="ARBA00022723"/>
    </source>
</evidence>
<dbReference type="Gene3D" id="3.30.40.10">
    <property type="entry name" value="Zinc/RING finger domain, C3HC4 (zinc finger)"/>
    <property type="match status" value="2"/>
</dbReference>
<feature type="compositionally biased region" description="Basic and acidic residues" evidence="10">
    <location>
        <begin position="144"/>
        <end position="156"/>
    </location>
</feature>
<dbReference type="AlphaFoldDB" id="A0A9N9BD08"/>
<evidence type="ECO:0000256" key="10">
    <source>
        <dbReference type="SAM" id="MobiDB-lite"/>
    </source>
</evidence>
<evidence type="ECO:0000256" key="8">
    <source>
        <dbReference type="ARBA" id="ARBA00023242"/>
    </source>
</evidence>
<keyword evidence="13" id="KW-1185">Reference proteome</keyword>
<evidence type="ECO:0000259" key="11">
    <source>
        <dbReference type="PROSITE" id="PS50016"/>
    </source>
</evidence>
<keyword evidence="7" id="KW-0804">Transcription</keyword>
<dbReference type="GO" id="GO:0008270">
    <property type="term" value="F:zinc ion binding"/>
    <property type="evidence" value="ECO:0007669"/>
    <property type="project" value="UniProtKB-KW"/>
</dbReference>
<evidence type="ECO:0000313" key="13">
    <source>
        <dbReference type="Proteomes" id="UP000789342"/>
    </source>
</evidence>
<feature type="compositionally biased region" description="Acidic residues" evidence="10">
    <location>
        <begin position="157"/>
        <end position="168"/>
    </location>
</feature>
<dbReference type="InterPro" id="IPR013933">
    <property type="entry name" value="CRC_Rsc7/Swp82"/>
</dbReference>
<accession>A0A9N9BD08</accession>
<feature type="domain" description="PHD-type" evidence="11">
    <location>
        <begin position="809"/>
        <end position="876"/>
    </location>
</feature>
<dbReference type="PROSITE" id="PS50016">
    <property type="entry name" value="ZF_PHD_2"/>
    <property type="match status" value="3"/>
</dbReference>
<evidence type="ECO:0000256" key="6">
    <source>
        <dbReference type="ARBA" id="ARBA00023015"/>
    </source>
</evidence>
<comment type="subcellular location">
    <subcellularLocation>
        <location evidence="1">Nucleus</location>
    </subcellularLocation>
</comment>
<dbReference type="SMART" id="SM00249">
    <property type="entry name" value="PHD"/>
    <property type="match status" value="3"/>
</dbReference>
<evidence type="ECO:0000256" key="1">
    <source>
        <dbReference type="ARBA" id="ARBA00004123"/>
    </source>
</evidence>
<sequence length="933" mass="105520">MVDSSLKETYQKSTLLTDEYETIAKRRPRRAATQSVSYHARPPRARTTRTSTRKQSQPRSLPVVETPPADVDASDEGSQETDPLDIDGGIQAPPPPTRIRLRIQSPESSSSPPEKLPKLKRKAGRPRKNDPNSKRHRVTLTASNRDKLVEPSRPMDDTEEAQQADNEMDEKTLKIGVKKEQSSVNNVRKNKDEKSRDIKEEAAEEVEVLDEKGEQKITKDGELLGGRKYRVPVFQLESRGNTIFMCSMEPAKCLGFRDSYLFFSKNPSLKRIAATDQEREWLVAHGYLPTNFRNRAITLVSARSIFKLFGHRIVLGGKRRKDDYFESNINYDESHNSDQGQDSELESANNILSRRANTNYIQNPRVLLNETNWMYHQALSCRDFNNRLNIHRSEKSRFYDPHTNIDQFPRDTQPTRVRVEMTSPINYSARKNNAPAPIEPEVEFVPKIGNPHKTLSAEVMEVLPPEIREIVETMKKNEELDEYRVEDKYPLSLMDGQFQTSYPVYQTRFKPDIQNVPMTTTSNMPTTPETVVTEEQSYFHFRKTQPTQAFGNQSFNQTGRNVSQYTSSKANPQYICGVITATTGQPCRRAVIAEGEKCMYHKDSVQTPTFVGRSVNRNKPMNSVVNSVPTDMAGTSNMLPPTPFSLPPNACAICYSTVVPPSLQLPPKVSCSTEHTTKCSQCNRKYHPICLGLTTPRLLVSIESYQWQCNDCKTCSVCKSSGDEATLLICDDCDRAWHLDCSDPKVTEVPQGPWLCSLCAQCDSCGEKATSLNDAASSYFHKDAIPNESNYPIHLATICSKCEPNFSADRFCPMCLKTYSEVEDGQENEDDKDMVCCDDCDSWIHARCDSAITPERYKELVEDPDVKYRCPLCEGRIRPLRKGDEEQLRALSGFPIAVPASQIANGRYIRGVVSFKGKKVTVPEIRGWGKNNV</sequence>
<dbReference type="Pfam" id="PF00628">
    <property type="entry name" value="PHD"/>
    <property type="match status" value="1"/>
</dbReference>
<feature type="compositionally biased region" description="Low complexity" evidence="10">
    <location>
        <begin position="48"/>
        <end position="60"/>
    </location>
</feature>